<feature type="region of interest" description="Disordered" evidence="1">
    <location>
        <begin position="58"/>
        <end position="83"/>
    </location>
</feature>
<gene>
    <name evidence="2" type="ORF">NS506_06108</name>
    <name evidence="3" type="ORF">NSK11_contig00015-0030</name>
</gene>
<dbReference type="Proteomes" id="UP000037179">
    <property type="component" value="Unassembled WGS sequence"/>
</dbReference>
<organism evidence="3 4">
    <name type="scientific">Nocardia seriolae</name>
    <dbReference type="NCBI Taxonomy" id="37332"/>
    <lineage>
        <taxon>Bacteria</taxon>
        <taxon>Bacillati</taxon>
        <taxon>Actinomycetota</taxon>
        <taxon>Actinomycetes</taxon>
        <taxon>Mycobacteriales</taxon>
        <taxon>Nocardiaceae</taxon>
        <taxon>Nocardia</taxon>
    </lineage>
</organism>
<accession>A0A0B8N8Y5</accession>
<dbReference type="Proteomes" id="UP000180166">
    <property type="component" value="Chromosome"/>
</dbReference>
<protein>
    <recommendedName>
        <fullName evidence="6">Exo-alpha-sialidase</fullName>
    </recommendedName>
</protein>
<reference evidence="2 5" key="3">
    <citation type="submission" date="2016-10" db="EMBL/GenBank/DDBJ databases">
        <title>Genome sequence of Nocardia seriolae strain EM150506, isolated from Anguila japonica.</title>
        <authorList>
            <person name="Han H.-J."/>
        </authorList>
    </citation>
    <scope>NUCLEOTIDE SEQUENCE [LARGE SCALE GENOMIC DNA]</scope>
    <source>
        <strain evidence="2 5">EM150506</strain>
    </source>
</reference>
<reference evidence="3 4" key="2">
    <citation type="journal article" date="2016" name="Genome Announc.">
        <title>Draft Genome Sequence of Erythromycin- and Oxytetracycline-Sensitive Nocardia seriolae Strain U-1 (NBRC 110359).</title>
        <authorList>
            <person name="Imajoh M."/>
            <person name="Sukeda M."/>
            <person name="Shimizu M."/>
            <person name="Yamane J."/>
            <person name="Ohnishi K."/>
            <person name="Oshima S."/>
        </authorList>
    </citation>
    <scope>NUCLEOTIDE SEQUENCE [LARGE SCALE GENOMIC DNA]</scope>
    <source>
        <strain evidence="3 4">U-1</strain>
    </source>
</reference>
<sequence length="308" mass="33136">MSTLPRPDTRLRSAAAAQGGQWTTQTPVPNATSPRGPGSATFQDNPYLAWRAEDSSDSIWLSSSPDGQSWSGPWNTPNVGTSEHPALTAAGIGDETLYLAWKGAGRDQNIWWSTSADGQKWEDQQMLGGAETACAPAMVSFHGVPHIFWRGSDTLLTSNQSVYMSARTNTGWTAPVVLPGIASSDTPAVAVLDGILYLANRGTEAPLDNDKWIRLWSSTNAITRTARANPADAYSDLAPALAAHAGTLHLAWKSATGDEIWYSSFDGDHTWQSPTRAAGAHLARLHHLTKIRELSPRDLVRIASVRAP</sequence>
<keyword evidence="4" id="KW-1185">Reference proteome</keyword>
<dbReference type="RefSeq" id="WP_143161265.1">
    <property type="nucleotide sequence ID" value="NZ_AP017900.1"/>
</dbReference>
<evidence type="ECO:0000256" key="1">
    <source>
        <dbReference type="SAM" id="MobiDB-lite"/>
    </source>
</evidence>
<feature type="compositionally biased region" description="Low complexity" evidence="1">
    <location>
        <begin position="14"/>
        <end position="26"/>
    </location>
</feature>
<dbReference type="AlphaFoldDB" id="A0A0B8N8Y5"/>
<evidence type="ECO:0000313" key="5">
    <source>
        <dbReference type="Proteomes" id="UP000180166"/>
    </source>
</evidence>
<evidence type="ECO:0000313" key="4">
    <source>
        <dbReference type="Proteomes" id="UP000037179"/>
    </source>
</evidence>
<feature type="region of interest" description="Disordered" evidence="1">
    <location>
        <begin position="1"/>
        <end position="44"/>
    </location>
</feature>
<name>A0A0B8N8Y5_9NOCA</name>
<reference evidence="4" key="1">
    <citation type="submission" date="2015-07" db="EMBL/GenBank/DDBJ databases">
        <title>Nocardia seriolae U-1 whole genome shotgun sequence.</title>
        <authorList>
            <person name="Imajoh M."/>
            <person name="Fukumoto Y."/>
            <person name="Sukeda M."/>
            <person name="Yamane J."/>
            <person name="Yamasaki K."/>
            <person name="Shimizu M."/>
            <person name="Ohnishi K."/>
            <person name="Oshima S."/>
        </authorList>
    </citation>
    <scope>NUCLEOTIDE SEQUENCE [LARGE SCALE GENOMIC DNA]</scope>
    <source>
        <strain evidence="4">U-1</strain>
    </source>
</reference>
<evidence type="ECO:0008006" key="6">
    <source>
        <dbReference type="Google" id="ProtNLM"/>
    </source>
</evidence>
<proteinExistence type="predicted"/>
<dbReference type="EMBL" id="CP017839">
    <property type="protein sequence ID" value="APB00145.1"/>
    <property type="molecule type" value="Genomic_DNA"/>
</dbReference>
<evidence type="ECO:0000313" key="3">
    <source>
        <dbReference type="EMBL" id="GAP27189.1"/>
    </source>
</evidence>
<dbReference type="GeneID" id="93376614"/>
<dbReference type="EMBL" id="BBYQ01000015">
    <property type="protein sequence ID" value="GAP27189.1"/>
    <property type="molecule type" value="Genomic_DNA"/>
</dbReference>
<dbReference type="KEGG" id="nsr:NS506_06108"/>
<evidence type="ECO:0000313" key="2">
    <source>
        <dbReference type="EMBL" id="APB00145.1"/>
    </source>
</evidence>
<feature type="compositionally biased region" description="Polar residues" evidence="1">
    <location>
        <begin position="67"/>
        <end position="81"/>
    </location>
</feature>
<dbReference type="OrthoDB" id="4147030at2"/>
<dbReference type="SUPFAM" id="SSF89372">
    <property type="entry name" value="Fucose-specific lectin"/>
    <property type="match status" value="2"/>
</dbReference>